<dbReference type="AlphaFoldDB" id="A0A8S1V3U4"/>
<evidence type="ECO:0000313" key="4">
    <source>
        <dbReference type="Proteomes" id="UP000689195"/>
    </source>
</evidence>
<dbReference type="EMBL" id="CAJJDO010000056">
    <property type="protein sequence ID" value="CAD8172050.1"/>
    <property type="molecule type" value="Genomic_DNA"/>
</dbReference>
<feature type="signal peptide" evidence="2">
    <location>
        <begin position="1"/>
        <end position="15"/>
    </location>
</feature>
<feature type="coiled-coil region" evidence="1">
    <location>
        <begin position="157"/>
        <end position="184"/>
    </location>
</feature>
<organism evidence="3 4">
    <name type="scientific">Paramecium pentaurelia</name>
    <dbReference type="NCBI Taxonomy" id="43138"/>
    <lineage>
        <taxon>Eukaryota</taxon>
        <taxon>Sar</taxon>
        <taxon>Alveolata</taxon>
        <taxon>Ciliophora</taxon>
        <taxon>Intramacronucleata</taxon>
        <taxon>Oligohymenophorea</taxon>
        <taxon>Peniculida</taxon>
        <taxon>Parameciidae</taxon>
        <taxon>Paramecium</taxon>
    </lineage>
</organism>
<sequence>MKYFILTLFVLNAYSFSLNDDWDGMEEAINVQQDAILDLVDQLDVYSDTPITQQIENQVQQLMNPSVDTDKTETEDEQTEVHSLEYWLERLGDEYSDETILLQQSQQITTDVDNIKIEDINLITESSVIINNIDLEYQDQNINENIQMEQQLLNSPLQLQESLNQEDQQQINTLEVQINTFNDQSISKFIPNQDNNGMVKFLNNIQEDSQNHMQQQQQIKEIYNFKDYSFNKQVGEQRSIYNDKEDSTLQVLERDQHKEISKNLQQQYQINKKEAELNQSKQSKLNNQPEEMSTLKKYLLYTDQPEVISTGTTEKEIEEDKRLINAFKSMNRNQNWEIINKNQKINSDVRNEQLRFSNINDQQKQQQTQFQDFNENQVENPHQFISFKSDSKFEQVDNFKIEENVKSKYDELPETQLQSKEDMKREKEQKIQEMQKIIEEQLKNKTLKKKSETDKSLLYESEYLQWERITQTKPYPEINFVMTQNNLRKRL</sequence>
<comment type="caution">
    <text evidence="3">The sequence shown here is derived from an EMBL/GenBank/DDBJ whole genome shotgun (WGS) entry which is preliminary data.</text>
</comment>
<keyword evidence="1" id="KW-0175">Coiled coil</keyword>
<evidence type="ECO:0000313" key="3">
    <source>
        <dbReference type="EMBL" id="CAD8172050.1"/>
    </source>
</evidence>
<proteinExistence type="predicted"/>
<gene>
    <name evidence="3" type="ORF">PPENT_87.1.T0560060</name>
</gene>
<feature type="chain" id="PRO_5035915180" evidence="2">
    <location>
        <begin position="16"/>
        <end position="491"/>
    </location>
</feature>
<evidence type="ECO:0000256" key="1">
    <source>
        <dbReference type="SAM" id="Coils"/>
    </source>
</evidence>
<name>A0A8S1V3U4_9CILI</name>
<keyword evidence="2" id="KW-0732">Signal</keyword>
<dbReference type="Proteomes" id="UP000689195">
    <property type="component" value="Unassembled WGS sequence"/>
</dbReference>
<feature type="coiled-coil region" evidence="1">
    <location>
        <begin position="417"/>
        <end position="444"/>
    </location>
</feature>
<keyword evidence="4" id="KW-1185">Reference proteome</keyword>
<evidence type="ECO:0000256" key="2">
    <source>
        <dbReference type="SAM" id="SignalP"/>
    </source>
</evidence>
<reference evidence="3" key="1">
    <citation type="submission" date="2021-01" db="EMBL/GenBank/DDBJ databases">
        <authorList>
            <consortium name="Genoscope - CEA"/>
            <person name="William W."/>
        </authorList>
    </citation>
    <scope>NUCLEOTIDE SEQUENCE</scope>
</reference>
<protein>
    <submittedName>
        <fullName evidence="3">Uncharacterized protein</fullName>
    </submittedName>
</protein>
<accession>A0A8S1V3U4</accession>
<dbReference type="OrthoDB" id="306322at2759"/>